<evidence type="ECO:0000313" key="3">
    <source>
        <dbReference type="Proteomes" id="UP001322277"/>
    </source>
</evidence>
<dbReference type="GeneID" id="87945781"/>
<evidence type="ECO:0000256" key="1">
    <source>
        <dbReference type="SAM" id="MobiDB-lite"/>
    </source>
</evidence>
<dbReference type="EMBL" id="CP137310">
    <property type="protein sequence ID" value="WQF84264.1"/>
    <property type="molecule type" value="Genomic_DNA"/>
</dbReference>
<evidence type="ECO:0000313" key="2">
    <source>
        <dbReference type="EMBL" id="WQF84264.1"/>
    </source>
</evidence>
<reference evidence="3" key="1">
    <citation type="journal article" date="2023" name="bioRxiv">
        <title>Complete genome of the Medicago anthracnose fungus, Colletotrichum destructivum, reveals a mini-chromosome-like region within a core chromosome.</title>
        <authorList>
            <person name="Lapalu N."/>
            <person name="Simon A."/>
            <person name="Lu A."/>
            <person name="Plaumann P.-L."/>
            <person name="Amselem J."/>
            <person name="Pigne S."/>
            <person name="Auger A."/>
            <person name="Koch C."/>
            <person name="Dallery J.-F."/>
            <person name="O'Connell R.J."/>
        </authorList>
    </citation>
    <scope>NUCLEOTIDE SEQUENCE [LARGE SCALE GENOMIC DNA]</scope>
    <source>
        <strain evidence="3">CBS 520.97</strain>
    </source>
</reference>
<proteinExistence type="predicted"/>
<organism evidence="2 3">
    <name type="scientific">Colletotrichum destructivum</name>
    <dbReference type="NCBI Taxonomy" id="34406"/>
    <lineage>
        <taxon>Eukaryota</taxon>
        <taxon>Fungi</taxon>
        <taxon>Dikarya</taxon>
        <taxon>Ascomycota</taxon>
        <taxon>Pezizomycotina</taxon>
        <taxon>Sordariomycetes</taxon>
        <taxon>Hypocreomycetidae</taxon>
        <taxon>Glomerellales</taxon>
        <taxon>Glomerellaceae</taxon>
        <taxon>Colletotrichum</taxon>
        <taxon>Colletotrichum destructivum species complex</taxon>
    </lineage>
</organism>
<protein>
    <submittedName>
        <fullName evidence="2">Uncharacterized protein</fullName>
    </submittedName>
</protein>
<accession>A0AAX4IN16</accession>
<keyword evidence="3" id="KW-1185">Reference proteome</keyword>
<dbReference type="KEGG" id="cdet:87945781"/>
<sequence length="91" mass="9822">MQRERKYRNILPSPPPTTNENLANEDGEALSGNPNGQEGSKRKRQATTRACNSCHEKKIGVIPHASTLFDTPGSFFGSGAFVRYGLGVVGC</sequence>
<dbReference type="AlphaFoldDB" id="A0AAX4IN16"/>
<dbReference type="Proteomes" id="UP001322277">
    <property type="component" value="Chromosome 6"/>
</dbReference>
<feature type="region of interest" description="Disordered" evidence="1">
    <location>
        <begin position="1"/>
        <end position="48"/>
    </location>
</feature>
<name>A0AAX4IN16_9PEZI</name>
<dbReference type="RefSeq" id="XP_062781488.1">
    <property type="nucleotide sequence ID" value="XM_062925437.1"/>
</dbReference>
<gene>
    <name evidence="2" type="ORF">CDEST_09278</name>
</gene>